<dbReference type="Pfam" id="PF01520">
    <property type="entry name" value="Amidase_3"/>
    <property type="match status" value="1"/>
</dbReference>
<dbReference type="RefSeq" id="WP_147586118.1">
    <property type="nucleotide sequence ID" value="NZ_CALICV010000013.1"/>
</dbReference>
<gene>
    <name evidence="4" type="ORF">IB211_01648c</name>
</gene>
<feature type="domain" description="MurNAc-LAA" evidence="3">
    <location>
        <begin position="130"/>
        <end position="234"/>
    </location>
</feature>
<reference evidence="5" key="2">
    <citation type="submission" date="2015-04" db="EMBL/GenBank/DDBJ databases">
        <title>A butyrogenic pathway from the amino acid lysine in a human gut commensal.</title>
        <authorList>
            <person name="de Vos W.M."/>
            <person name="Bui N.T.P."/>
            <person name="Plugge C.M."/>
            <person name="Ritari J."/>
        </authorList>
    </citation>
    <scope>NUCLEOTIDE SEQUENCE [LARGE SCALE GENOMIC DNA]</scope>
    <source>
        <strain evidence="5">AF211</strain>
    </source>
</reference>
<dbReference type="Gene3D" id="3.40.630.40">
    <property type="entry name" value="Zn-dependent exopeptidases"/>
    <property type="match status" value="1"/>
</dbReference>
<keyword evidence="2" id="KW-0812">Transmembrane</keyword>
<evidence type="ECO:0000256" key="2">
    <source>
        <dbReference type="SAM" id="Phobius"/>
    </source>
</evidence>
<dbReference type="EC" id="3.5.1.28" evidence="4"/>
<accession>A0A0S2W4I0</accession>
<feature type="transmembrane region" description="Helical" evidence="2">
    <location>
        <begin position="9"/>
        <end position="29"/>
    </location>
</feature>
<dbReference type="AlphaFoldDB" id="A0A0S2W4I0"/>
<dbReference type="InterPro" id="IPR050695">
    <property type="entry name" value="N-acetylmuramoyl_amidase_3"/>
</dbReference>
<dbReference type="PANTHER" id="PTHR30404:SF0">
    <property type="entry name" value="N-ACETYLMURAMOYL-L-ALANINE AMIDASE AMIC"/>
    <property type="match status" value="1"/>
</dbReference>
<organism evidence="4 5">
    <name type="scientific">Intestinimonas butyriciproducens</name>
    <dbReference type="NCBI Taxonomy" id="1297617"/>
    <lineage>
        <taxon>Bacteria</taxon>
        <taxon>Bacillati</taxon>
        <taxon>Bacillota</taxon>
        <taxon>Clostridia</taxon>
        <taxon>Eubacteriales</taxon>
        <taxon>Intestinimonas</taxon>
    </lineage>
</organism>
<keyword evidence="2" id="KW-0472">Membrane</keyword>
<reference evidence="4 5" key="1">
    <citation type="journal article" date="2015" name="Nat. Commun.">
        <title>Production of butyrate from lysine and the Amadori product fructoselysine by a human gut commensal.</title>
        <authorList>
            <person name="Bui T.P."/>
            <person name="Ritari J."/>
            <person name="Boeren S."/>
            <person name="de Waard P."/>
            <person name="Plugge C.M."/>
            <person name="de Vos W.M."/>
        </authorList>
    </citation>
    <scope>NUCLEOTIDE SEQUENCE [LARGE SCALE GENOMIC DNA]</scope>
    <source>
        <strain evidence="4 5">AF211</strain>
    </source>
</reference>
<dbReference type="PANTHER" id="PTHR30404">
    <property type="entry name" value="N-ACETYLMURAMOYL-L-ALANINE AMIDASE"/>
    <property type="match status" value="1"/>
</dbReference>
<keyword evidence="5" id="KW-1185">Reference proteome</keyword>
<evidence type="ECO:0000259" key="3">
    <source>
        <dbReference type="SMART" id="SM00646"/>
    </source>
</evidence>
<dbReference type="GO" id="GO:0008745">
    <property type="term" value="F:N-acetylmuramoyl-L-alanine amidase activity"/>
    <property type="evidence" value="ECO:0007669"/>
    <property type="project" value="UniProtKB-EC"/>
</dbReference>
<sequence length="249" mass="27202">MKQIFEKRIFSVALLSILTLSTCYYLFLWKGNTVPAMAHPDRFSAETIVIDAGHGGEDGGAVSPSGTVESSINLAVAKRLDSILGLYGANVIMLREKDVSLHDPGSETLRQKKVSDLHNRVKIIEETPNATLISIHQNTYSGSSKYHGAQVFYASEASSLPFAKFAQETLRVVLDPENGRKAAKIPDTVYLMNHITCRAILVECGFLSNPDEDVLLQTSGYQTKIATALAGAYLGYSETNLEEPFQNEG</sequence>
<name>A0A0S2W4I0_9FIRM</name>
<dbReference type="SUPFAM" id="SSF53187">
    <property type="entry name" value="Zn-dependent exopeptidases"/>
    <property type="match status" value="1"/>
</dbReference>
<dbReference type="EMBL" id="CP011307">
    <property type="protein sequence ID" value="ALP94039.1"/>
    <property type="molecule type" value="Genomic_DNA"/>
</dbReference>
<proteinExistence type="predicted"/>
<evidence type="ECO:0000313" key="4">
    <source>
        <dbReference type="EMBL" id="ALP94039.1"/>
    </source>
</evidence>
<keyword evidence="1 4" id="KW-0378">Hydrolase</keyword>
<dbReference type="InterPro" id="IPR002508">
    <property type="entry name" value="MurNAc-LAA_cat"/>
</dbReference>
<evidence type="ECO:0000256" key="1">
    <source>
        <dbReference type="ARBA" id="ARBA00022801"/>
    </source>
</evidence>
<dbReference type="SMART" id="SM00646">
    <property type="entry name" value="Ami_3"/>
    <property type="match status" value="1"/>
</dbReference>
<dbReference type="eggNOG" id="COG0860">
    <property type="taxonomic scope" value="Bacteria"/>
</dbReference>
<dbReference type="PATRIC" id="fig|1297617.4.peg.1689"/>
<evidence type="ECO:0000313" key="5">
    <source>
        <dbReference type="Proteomes" id="UP000064844"/>
    </source>
</evidence>
<dbReference type="GO" id="GO:0030288">
    <property type="term" value="C:outer membrane-bounded periplasmic space"/>
    <property type="evidence" value="ECO:0007669"/>
    <property type="project" value="TreeGrafter"/>
</dbReference>
<dbReference type="STRING" id="1297617.IB211_01648c"/>
<protein>
    <submittedName>
        <fullName evidence="4">N-acetylmuramoyl-L-alanine amidase</fullName>
        <ecNumber evidence="4">3.5.1.28</ecNumber>
    </submittedName>
</protein>
<dbReference type="Proteomes" id="UP000064844">
    <property type="component" value="Chromosome"/>
</dbReference>
<keyword evidence="2" id="KW-1133">Transmembrane helix</keyword>
<dbReference type="CDD" id="cd02696">
    <property type="entry name" value="MurNAc-LAA"/>
    <property type="match status" value="1"/>
</dbReference>
<dbReference type="KEGG" id="ibu:IB211_01648c"/>
<dbReference type="GO" id="GO:0009253">
    <property type="term" value="P:peptidoglycan catabolic process"/>
    <property type="evidence" value="ECO:0007669"/>
    <property type="project" value="InterPro"/>
</dbReference>